<dbReference type="EMBL" id="KN882117">
    <property type="protein sequence ID" value="KIY43125.1"/>
    <property type="molecule type" value="Genomic_DNA"/>
</dbReference>
<dbReference type="InterPro" id="IPR038765">
    <property type="entry name" value="Papain-like_cys_pep_sf"/>
</dbReference>
<dbReference type="GO" id="GO:0006508">
    <property type="term" value="P:proteolysis"/>
    <property type="evidence" value="ECO:0007669"/>
    <property type="project" value="UniProtKB-KW"/>
</dbReference>
<organism evidence="6 7">
    <name type="scientific">Fistulina hepatica ATCC 64428</name>
    <dbReference type="NCBI Taxonomy" id="1128425"/>
    <lineage>
        <taxon>Eukaryota</taxon>
        <taxon>Fungi</taxon>
        <taxon>Dikarya</taxon>
        <taxon>Basidiomycota</taxon>
        <taxon>Agaricomycotina</taxon>
        <taxon>Agaricomycetes</taxon>
        <taxon>Agaricomycetidae</taxon>
        <taxon>Agaricales</taxon>
        <taxon>Fistulinaceae</taxon>
        <taxon>Fistulina</taxon>
    </lineage>
</organism>
<feature type="compositionally biased region" description="Polar residues" evidence="4">
    <location>
        <begin position="436"/>
        <end position="457"/>
    </location>
</feature>
<evidence type="ECO:0000256" key="3">
    <source>
        <dbReference type="ARBA" id="ARBA00022801"/>
    </source>
</evidence>
<proteinExistence type="inferred from homology"/>
<dbReference type="Pfam" id="PF02902">
    <property type="entry name" value="Peptidase_C48"/>
    <property type="match status" value="1"/>
</dbReference>
<accession>A0A0D7A027</accession>
<evidence type="ECO:0000256" key="2">
    <source>
        <dbReference type="ARBA" id="ARBA00022670"/>
    </source>
</evidence>
<feature type="region of interest" description="Disordered" evidence="4">
    <location>
        <begin position="477"/>
        <end position="539"/>
    </location>
</feature>
<keyword evidence="3" id="KW-0378">Hydrolase</keyword>
<comment type="similarity">
    <text evidence="1">Belongs to the peptidase C48 family.</text>
</comment>
<dbReference type="Gene3D" id="3.40.395.10">
    <property type="entry name" value="Adenoviral Proteinase, Chain A"/>
    <property type="match status" value="1"/>
</dbReference>
<keyword evidence="7" id="KW-1185">Reference proteome</keyword>
<dbReference type="GO" id="GO:0019783">
    <property type="term" value="F:ubiquitin-like protein peptidase activity"/>
    <property type="evidence" value="ECO:0007669"/>
    <property type="project" value="UniProtKB-ARBA"/>
</dbReference>
<evidence type="ECO:0000256" key="4">
    <source>
        <dbReference type="SAM" id="MobiDB-lite"/>
    </source>
</evidence>
<reference evidence="6 7" key="1">
    <citation type="journal article" date="2015" name="Fungal Genet. Biol.">
        <title>Evolution of novel wood decay mechanisms in Agaricales revealed by the genome sequences of Fistulina hepatica and Cylindrobasidium torrendii.</title>
        <authorList>
            <person name="Floudas D."/>
            <person name="Held B.W."/>
            <person name="Riley R."/>
            <person name="Nagy L.G."/>
            <person name="Koehler G."/>
            <person name="Ransdell A.S."/>
            <person name="Younus H."/>
            <person name="Chow J."/>
            <person name="Chiniquy J."/>
            <person name="Lipzen A."/>
            <person name="Tritt A."/>
            <person name="Sun H."/>
            <person name="Haridas S."/>
            <person name="LaButti K."/>
            <person name="Ohm R.A."/>
            <person name="Kues U."/>
            <person name="Blanchette R.A."/>
            <person name="Grigoriev I.V."/>
            <person name="Minto R.E."/>
            <person name="Hibbett D.S."/>
        </authorList>
    </citation>
    <scope>NUCLEOTIDE SEQUENCE [LARGE SCALE GENOMIC DNA]</scope>
    <source>
        <strain evidence="6 7">ATCC 64428</strain>
    </source>
</reference>
<evidence type="ECO:0000313" key="7">
    <source>
        <dbReference type="Proteomes" id="UP000054144"/>
    </source>
</evidence>
<evidence type="ECO:0000256" key="1">
    <source>
        <dbReference type="ARBA" id="ARBA00005234"/>
    </source>
</evidence>
<dbReference type="InterPro" id="IPR003653">
    <property type="entry name" value="Peptidase_C48_C"/>
</dbReference>
<feature type="region of interest" description="Disordered" evidence="4">
    <location>
        <begin position="413"/>
        <end position="458"/>
    </location>
</feature>
<gene>
    <name evidence="6" type="ORF">FISHEDRAFT_54055</name>
</gene>
<protein>
    <recommendedName>
        <fullName evidence="5">Ubiquitin-like protease family profile domain-containing protein</fullName>
    </recommendedName>
</protein>
<name>A0A0D7A027_9AGAR</name>
<feature type="compositionally biased region" description="Polar residues" evidence="4">
    <location>
        <begin position="526"/>
        <end position="535"/>
    </location>
</feature>
<evidence type="ECO:0000313" key="6">
    <source>
        <dbReference type="EMBL" id="KIY43125.1"/>
    </source>
</evidence>
<evidence type="ECO:0000259" key="5">
    <source>
        <dbReference type="PROSITE" id="PS50600"/>
    </source>
</evidence>
<dbReference type="GO" id="GO:0008234">
    <property type="term" value="F:cysteine-type peptidase activity"/>
    <property type="evidence" value="ECO:0007669"/>
    <property type="project" value="InterPro"/>
</dbReference>
<dbReference type="PROSITE" id="PS50600">
    <property type="entry name" value="ULP_PROTEASE"/>
    <property type="match status" value="1"/>
</dbReference>
<keyword evidence="2" id="KW-0645">Protease</keyword>
<sequence>MGDTAGEPIVFDDGPVPLFKEKDYIGVGKIYPTSNVPEFISQAKRKLLEIPQGFVDTYLPHPSLPVRQFVEALLPKKHTTDYLTIDAAQCFSSSKPNVHLKVLLSRPIPSNPDLQQLDNALGQAWFDGKKSLIDWRYAGDGTTPQDRYPFWVLLFWRRIADAKVKQTEWIQSVRWLTNQLGKTTHSDAIEALHAASKELDYLAWDAPNTFQHATSSAELAAFLGTKWLSSAHIDMMTKELAIQVANDPSRRNRFLVGSLVFANLVSVFSPDDPVPSQLLQKYAQKLAEGQYEWMLFPVHVRNNHWIVAGVNLQEQYITYGDSLAHVCRPPAQFMSSLRRWLKSLGGGVQFKIVDNGIMHGKQNDGVSCAICCQNTLRCKLFDLPKSELWTQPESVIHRAKLFTRFSQFETGSDDESAFISEPDPVSGEEFLDDDCLSQSEHQSSPLPADTAPSSRPKGTSMLKMAQTKILSFFQPPGKCSVSSSSPVHRSEAGTKRTRSKSVAERVSIDSPASKISAGPSKRSKRSSTVGKSRSATYEREQRAQLAAGTYEMKPSDLKKVDAWRATLKEKDPDVRFVDDNPRCAIHSLCKRQVTVKTIGSTGRWDEHLMTCKARPGAAKPVVGQWKLHPAAKTRPMTSLLSLKSSQIIKNSETRPCPGLTTKLYSRIPHYLSRTMVSGAGGVSQGVLHDQLFPEVSLWSDLTKDQQKTVYTAQRHSWTWRNDHESMCVYATTCQGMMKYDPISDPWKPCFACTSVGHSKKFQNALRREKPSKSTWKFTNRRLRSTALSEIYLKCEELYDIFENPDGKRSPYLRYALGVISGKYTNLAVFNGLVKGMVSQLERKERGKGMQNFKHSPEWDLVAQVIQIQSPSTAAVLRQHFPMRTQRSFRIKQSREPKFPMTISPETFERVKSHLELLGCLDKPVCLQVDDTKLFSQLRMYFDAKEDAYFLVGAAEGPVRVQNPEELERLLADKSIDPSTKMRLFIATVVDCPKIPPIVIAAVALPNQQADAQFLLKMSLTVLHGLYNHRIRVISYACDGTETERAVQRLLAQQADHDSTAYSIPSPVPGLPALEIPIISICGHPLALIQDSKHALKTFRNNLFSGARALVLGNETAIYQRVSDIAHEAGSPIYVRDVKKLDRQDDRAAKRLASADTLQYLADNHPEYIGEIVYLFVFGELVDAYQNRSILHEERVIMVLRARYFLDAWAAYLEEVGYSLSLYFLSREARDICRIVIEGYLALLYIYRDHLRPSDSLDETSENNLYPLLPWMHSTEACEHVFGEARKIVMDFTMLDFIYMIPKLSVRIRHAIVNRQLTSSDAKARASGYSHTYFDDAKLDIIALSTFPNDWQIYEASATASREADGLIKMLGINVAQLTRARVRRHGSHPPDTNPMPLVLPALKSWFPEGWMDGLDDDFFDDSVAVVHAQELQDLIDAEEAYVRDHMTPSRPRQVEEELERLTRAAIAISAEEMIEVYVKIQRFIDDNTLETEEQMLTAIRRLDFEHASHNLPPLRLDQETVGLGPLQQIDFAALIEARRRHQTREGATGVRTAKGVIHHGSSATNARQEIIKRFREILGEGEVQAGGTGLVRQSVHWRQSGNQSVNVSGNVANAAASAEANANKVCYLSLFWWLNIFSS</sequence>
<dbReference type="OrthoDB" id="73076at2759"/>
<dbReference type="Proteomes" id="UP000054144">
    <property type="component" value="Unassembled WGS sequence"/>
</dbReference>
<dbReference type="SUPFAM" id="SSF54001">
    <property type="entry name" value="Cysteine proteinases"/>
    <property type="match status" value="1"/>
</dbReference>
<feature type="domain" description="Ubiquitin-like protease family profile" evidence="5">
    <location>
        <begin position="192"/>
        <end position="667"/>
    </location>
</feature>